<accession>A0A543J082</accession>
<keyword evidence="3" id="KW-1185">Reference proteome</keyword>
<evidence type="ECO:0000313" key="3">
    <source>
        <dbReference type="Proteomes" id="UP000319213"/>
    </source>
</evidence>
<reference evidence="2 3" key="1">
    <citation type="submission" date="2019-06" db="EMBL/GenBank/DDBJ databases">
        <title>Sequencing the genomes of 1000 actinobacteria strains.</title>
        <authorList>
            <person name="Klenk H.-P."/>
        </authorList>
    </citation>
    <scope>NUCLEOTIDE SEQUENCE [LARGE SCALE GENOMIC DNA]</scope>
    <source>
        <strain evidence="2 3">DSM 43186</strain>
    </source>
</reference>
<protein>
    <submittedName>
        <fullName evidence="2">Uncharacterized protein</fullName>
    </submittedName>
</protein>
<sequence>MRYRVVFVAGLAVGYVLGSRAGRERYEQIKRLAQRVADNPKIQEAAGLVGARASRIVATAKDRIGDKVPFLADVMPANGVAHSARTSPAPRGGRTVTPAGASGGTSGSGGTPGASAGEAKEPGGTGAEDSGPIVTPTSGTAGATSSGTSGGTEAGSAGREDSGQIVAPTPEAGKD</sequence>
<gene>
    <name evidence="2" type="ORF">FHX40_2957</name>
</gene>
<feature type="compositionally biased region" description="Low complexity" evidence="1">
    <location>
        <begin position="137"/>
        <end position="147"/>
    </location>
</feature>
<feature type="region of interest" description="Disordered" evidence="1">
    <location>
        <begin position="81"/>
        <end position="175"/>
    </location>
</feature>
<dbReference type="Proteomes" id="UP000319213">
    <property type="component" value="Unassembled WGS sequence"/>
</dbReference>
<organism evidence="2 3">
    <name type="scientific">Thermopolyspora flexuosa</name>
    <dbReference type="NCBI Taxonomy" id="103836"/>
    <lineage>
        <taxon>Bacteria</taxon>
        <taxon>Bacillati</taxon>
        <taxon>Actinomycetota</taxon>
        <taxon>Actinomycetes</taxon>
        <taxon>Streptosporangiales</taxon>
        <taxon>Streptosporangiaceae</taxon>
        <taxon>Thermopolyspora</taxon>
    </lineage>
</organism>
<dbReference type="AlphaFoldDB" id="A0A543J082"/>
<feature type="compositionally biased region" description="Gly residues" evidence="1">
    <location>
        <begin position="101"/>
        <end position="112"/>
    </location>
</feature>
<evidence type="ECO:0000313" key="2">
    <source>
        <dbReference type="EMBL" id="TQM76228.1"/>
    </source>
</evidence>
<evidence type="ECO:0000256" key="1">
    <source>
        <dbReference type="SAM" id="MobiDB-lite"/>
    </source>
</evidence>
<name>A0A543J082_9ACTN</name>
<dbReference type="RefSeq" id="WP_373286860.1">
    <property type="nucleotide sequence ID" value="NZ_BMPV01000001.1"/>
</dbReference>
<proteinExistence type="predicted"/>
<comment type="caution">
    <text evidence="2">The sequence shown here is derived from an EMBL/GenBank/DDBJ whole genome shotgun (WGS) entry which is preliminary data.</text>
</comment>
<dbReference type="EMBL" id="VFPQ01000001">
    <property type="protein sequence ID" value="TQM76228.1"/>
    <property type="molecule type" value="Genomic_DNA"/>
</dbReference>